<gene>
    <name evidence="1" type="ORF">NDU88_003642</name>
</gene>
<organism evidence="1 2">
    <name type="scientific">Pleurodeles waltl</name>
    <name type="common">Iberian ribbed newt</name>
    <dbReference type="NCBI Taxonomy" id="8319"/>
    <lineage>
        <taxon>Eukaryota</taxon>
        <taxon>Metazoa</taxon>
        <taxon>Chordata</taxon>
        <taxon>Craniata</taxon>
        <taxon>Vertebrata</taxon>
        <taxon>Euteleostomi</taxon>
        <taxon>Amphibia</taxon>
        <taxon>Batrachia</taxon>
        <taxon>Caudata</taxon>
        <taxon>Salamandroidea</taxon>
        <taxon>Salamandridae</taxon>
        <taxon>Pleurodelinae</taxon>
        <taxon>Pleurodeles</taxon>
    </lineage>
</organism>
<name>A0AAV7MT19_PLEWA</name>
<dbReference type="Proteomes" id="UP001066276">
    <property type="component" value="Chromosome 9"/>
</dbReference>
<dbReference type="AlphaFoldDB" id="A0AAV7MT19"/>
<comment type="caution">
    <text evidence="1">The sequence shown here is derived from an EMBL/GenBank/DDBJ whole genome shotgun (WGS) entry which is preliminary data.</text>
</comment>
<reference evidence="1" key="1">
    <citation type="journal article" date="2022" name="bioRxiv">
        <title>Sequencing and chromosome-scale assembly of the giantPleurodeles waltlgenome.</title>
        <authorList>
            <person name="Brown T."/>
            <person name="Elewa A."/>
            <person name="Iarovenko S."/>
            <person name="Subramanian E."/>
            <person name="Araus A.J."/>
            <person name="Petzold A."/>
            <person name="Susuki M."/>
            <person name="Suzuki K.-i.T."/>
            <person name="Hayashi T."/>
            <person name="Toyoda A."/>
            <person name="Oliveira C."/>
            <person name="Osipova E."/>
            <person name="Leigh N.D."/>
            <person name="Simon A."/>
            <person name="Yun M.H."/>
        </authorList>
    </citation>
    <scope>NUCLEOTIDE SEQUENCE</scope>
    <source>
        <strain evidence="1">20211129_DDA</strain>
        <tissue evidence="1">Liver</tissue>
    </source>
</reference>
<sequence length="88" mass="10081">MKSSSLVEDQAQRKGEMDVKLPLTRSFLEGLCWGIHDEIAVRRAELVNQLQDIKHNMSAMGHRVDDLETAHYESEDELESMGQELLKL</sequence>
<protein>
    <recommendedName>
        <fullName evidence="3">Rx N-terminal domain-containing protein</fullName>
    </recommendedName>
</protein>
<evidence type="ECO:0000313" key="2">
    <source>
        <dbReference type="Proteomes" id="UP001066276"/>
    </source>
</evidence>
<dbReference type="EMBL" id="JANPWB010000013">
    <property type="protein sequence ID" value="KAJ1106239.1"/>
    <property type="molecule type" value="Genomic_DNA"/>
</dbReference>
<evidence type="ECO:0000313" key="1">
    <source>
        <dbReference type="EMBL" id="KAJ1106239.1"/>
    </source>
</evidence>
<keyword evidence="2" id="KW-1185">Reference proteome</keyword>
<evidence type="ECO:0008006" key="3">
    <source>
        <dbReference type="Google" id="ProtNLM"/>
    </source>
</evidence>
<accession>A0AAV7MT19</accession>
<proteinExistence type="predicted"/>